<dbReference type="EMBL" id="AVGG01000005">
    <property type="protein sequence ID" value="ESU28744.1"/>
    <property type="molecule type" value="Genomic_DNA"/>
</dbReference>
<keyword evidence="4" id="KW-1185">Reference proteome</keyword>
<keyword evidence="1" id="KW-0378">Hydrolase</keyword>
<dbReference type="STRING" id="1341181.FLJC2902T_13380"/>
<protein>
    <recommendedName>
        <fullName evidence="2">Peptidase S9 prolyl oligopeptidase catalytic domain-containing protein</fullName>
    </recommendedName>
</protein>
<dbReference type="PANTHER" id="PTHR42776">
    <property type="entry name" value="SERINE PEPTIDASE S9 FAMILY MEMBER"/>
    <property type="match status" value="1"/>
</dbReference>
<dbReference type="SUPFAM" id="SSF82171">
    <property type="entry name" value="DPP6 N-terminal domain-like"/>
    <property type="match status" value="1"/>
</dbReference>
<evidence type="ECO:0000313" key="4">
    <source>
        <dbReference type="Proteomes" id="UP000018004"/>
    </source>
</evidence>
<feature type="domain" description="Peptidase S9 prolyl oligopeptidase catalytic" evidence="2">
    <location>
        <begin position="679"/>
        <end position="850"/>
    </location>
</feature>
<dbReference type="GO" id="GO:0006508">
    <property type="term" value="P:proteolysis"/>
    <property type="evidence" value="ECO:0007669"/>
    <property type="project" value="InterPro"/>
</dbReference>
<evidence type="ECO:0000313" key="3">
    <source>
        <dbReference type="EMBL" id="ESU28744.1"/>
    </source>
</evidence>
<dbReference type="OrthoDB" id="9812921at2"/>
<dbReference type="GO" id="GO:0004252">
    <property type="term" value="F:serine-type endopeptidase activity"/>
    <property type="evidence" value="ECO:0007669"/>
    <property type="project" value="TreeGrafter"/>
</dbReference>
<sequence length="850" mass="96926">MKNKANYSFIWFGLVFLLQVGYGQPAKRCLSLSDYDKLCQITNNKLSANGNWASYKLQYDNGVDTIVVQNTNSNKKLLFPSATDITFSDNEKWVIIKNAENKVLLQSLDTNQSHEYQSVTQSEFILQNKWMVVLSKTNDVSNLILKNLTTGKEIAFNGVTQYTLSKKGKIAVANDTLINLIDPDENFQSSKIVSQSNGRFKKMLWSNSGNKLAIVQQQNQAGLLRPKHSLYCYTDKNKVTIEIDHASKQLENQIIVTPLGIPSVSFSKDENTLFFYRSSPVNKTDKDTVEVWDASTPLEYPMQEYHGNPDFLPKLTAWSLTDNTIKEVATNTLPQSRLLPGGKKAILFNKLDYEPQIEFAAPANFYITDIQSGAKWLFLEKYTTAIAVMGASPNGQFINYFRDKHWWIYDTEKNKHFNLTAKLNTTFSDGERHEPGDLPPYGNPGWSVDGKYLIIYDQYDTWLLPVNGQTPQRITLGRESEIKFSIFEDNPQGSELNTNYYNLSDGLFLMGKAENMDSGWFKWMPNKSVDKITYKAVKTSCFRKALNSDKYSWIEESIAVPPRLMFSKNGNGAEKTVYQSNEKYKNYDWGKSTLVSYKTAFNDSLQGVLYYPANYQEGKKYPMIVYIYEKLSDRLHNFERPVLAKEDGFPLANYLQDDYLVLLPDISYQIGKPGNSALECVTAAVESVKSLGVVNQNKMGLIGHSFGGYEVAYIISKSNLFATAVQGSGIIDFINYYLSMHWETEHSNMWRFETGQQRMEKPLYDDFNAYLANSPIAQAAGINTPLLSWSGKADKNVNYNQSMALHLALRRLGRKNVFLVYPEEPHILLNKKNQIDLTARIHNWFNTYLK</sequence>
<dbReference type="RefSeq" id="WP_023578980.1">
    <property type="nucleotide sequence ID" value="NZ_AVGG01000005.1"/>
</dbReference>
<name>V6SQM3_9FLAO</name>
<reference evidence="3 4" key="1">
    <citation type="submission" date="2013-08" db="EMBL/GenBank/DDBJ databases">
        <title>Flavobacterium limnosediminis JC2902 genome sequencing.</title>
        <authorList>
            <person name="Lee K."/>
            <person name="Yi H."/>
            <person name="Park S."/>
            <person name="Chun J."/>
        </authorList>
    </citation>
    <scope>NUCLEOTIDE SEQUENCE [LARGE SCALE GENOMIC DNA]</scope>
    <source>
        <strain evidence="3 4">JC2902</strain>
    </source>
</reference>
<proteinExistence type="predicted"/>
<dbReference type="SUPFAM" id="SSF53474">
    <property type="entry name" value="alpha/beta-Hydrolases"/>
    <property type="match status" value="1"/>
</dbReference>
<gene>
    <name evidence="3" type="ORF">FLJC2902T_13380</name>
</gene>
<dbReference type="Gene3D" id="3.40.50.1820">
    <property type="entry name" value="alpha/beta hydrolase"/>
    <property type="match status" value="1"/>
</dbReference>
<dbReference type="InterPro" id="IPR001375">
    <property type="entry name" value="Peptidase_S9_cat"/>
</dbReference>
<dbReference type="Pfam" id="PF00326">
    <property type="entry name" value="Peptidase_S9"/>
    <property type="match status" value="1"/>
</dbReference>
<dbReference type="eggNOG" id="COG1506">
    <property type="taxonomic scope" value="Bacteria"/>
</dbReference>
<organism evidence="3 4">
    <name type="scientific">Flavobacterium limnosediminis JC2902</name>
    <dbReference type="NCBI Taxonomy" id="1341181"/>
    <lineage>
        <taxon>Bacteria</taxon>
        <taxon>Pseudomonadati</taxon>
        <taxon>Bacteroidota</taxon>
        <taxon>Flavobacteriia</taxon>
        <taxon>Flavobacteriales</taxon>
        <taxon>Flavobacteriaceae</taxon>
        <taxon>Flavobacterium</taxon>
    </lineage>
</organism>
<dbReference type="PANTHER" id="PTHR42776:SF27">
    <property type="entry name" value="DIPEPTIDYL PEPTIDASE FAMILY MEMBER 6"/>
    <property type="match status" value="1"/>
</dbReference>
<evidence type="ECO:0000256" key="1">
    <source>
        <dbReference type="ARBA" id="ARBA00022801"/>
    </source>
</evidence>
<evidence type="ECO:0000259" key="2">
    <source>
        <dbReference type="Pfam" id="PF00326"/>
    </source>
</evidence>
<dbReference type="PATRIC" id="fig|1341181.4.peg.1317"/>
<accession>V6SQM3</accession>
<dbReference type="Proteomes" id="UP000018004">
    <property type="component" value="Unassembled WGS sequence"/>
</dbReference>
<dbReference type="InterPro" id="IPR029058">
    <property type="entry name" value="AB_hydrolase_fold"/>
</dbReference>
<comment type="caution">
    <text evidence="3">The sequence shown here is derived from an EMBL/GenBank/DDBJ whole genome shotgun (WGS) entry which is preliminary data.</text>
</comment>
<dbReference type="AlphaFoldDB" id="V6SQM3"/>